<dbReference type="Gene3D" id="3.60.15.10">
    <property type="entry name" value="Ribonuclease Z/Hydroxyacylglutathione hydrolase-like"/>
    <property type="match status" value="1"/>
</dbReference>
<keyword evidence="10" id="KW-1185">Reference proteome</keyword>
<dbReference type="InterPro" id="IPR011084">
    <property type="entry name" value="DRMBL"/>
</dbReference>
<feature type="domain" description="Metallo-beta-lactamase" evidence="8">
    <location>
        <begin position="147"/>
        <end position="283"/>
    </location>
</feature>
<dbReference type="Proteomes" id="UP000186303">
    <property type="component" value="Chromosome 4"/>
</dbReference>
<organism evidence="9 10">
    <name type="scientific">Malassezia sympodialis (strain ATCC 42132)</name>
    <name type="common">Atopic eczema-associated yeast</name>
    <dbReference type="NCBI Taxonomy" id="1230383"/>
    <lineage>
        <taxon>Eukaryota</taxon>
        <taxon>Fungi</taxon>
        <taxon>Dikarya</taxon>
        <taxon>Basidiomycota</taxon>
        <taxon>Ustilaginomycotina</taxon>
        <taxon>Malasseziomycetes</taxon>
        <taxon>Malasseziales</taxon>
        <taxon>Malasseziaceae</taxon>
        <taxon>Malassezia</taxon>
    </lineage>
</organism>
<feature type="region of interest" description="Disordered" evidence="6">
    <location>
        <begin position="1"/>
        <end position="24"/>
    </location>
</feature>
<evidence type="ECO:0000256" key="4">
    <source>
        <dbReference type="ARBA" id="ARBA00023204"/>
    </source>
</evidence>
<evidence type="ECO:0000256" key="2">
    <source>
        <dbReference type="ARBA" id="ARBA00010304"/>
    </source>
</evidence>
<feature type="region of interest" description="Disordered" evidence="6">
    <location>
        <begin position="67"/>
        <end position="95"/>
    </location>
</feature>
<dbReference type="GO" id="GO:0006303">
    <property type="term" value="P:double-strand break repair via nonhomologous end joining"/>
    <property type="evidence" value="ECO:0007669"/>
    <property type="project" value="TreeGrafter"/>
</dbReference>
<dbReference type="OMA" id="GCEGYFL"/>
<dbReference type="InterPro" id="IPR036866">
    <property type="entry name" value="RibonucZ/Hydroxyglut_hydro"/>
</dbReference>
<dbReference type="GO" id="GO:0003684">
    <property type="term" value="F:damaged DNA binding"/>
    <property type="evidence" value="ECO:0007669"/>
    <property type="project" value="TreeGrafter"/>
</dbReference>
<keyword evidence="3" id="KW-0227">DNA damage</keyword>
<dbReference type="PANTHER" id="PTHR23240">
    <property type="entry name" value="DNA CROSS-LINK REPAIR PROTEIN PSO2/SNM1-RELATED"/>
    <property type="match status" value="1"/>
</dbReference>
<proteinExistence type="inferred from homology"/>
<dbReference type="GO" id="GO:0035312">
    <property type="term" value="F:5'-3' DNA exonuclease activity"/>
    <property type="evidence" value="ECO:0007669"/>
    <property type="project" value="TreeGrafter"/>
</dbReference>
<protein>
    <submittedName>
        <fullName evidence="9">Similar to S.cerevisiae protein PSO2 (Nuclease required for DNA single-and double-strand break repair)</fullName>
    </submittedName>
</protein>
<evidence type="ECO:0000256" key="1">
    <source>
        <dbReference type="ARBA" id="ARBA00004123"/>
    </source>
</evidence>
<evidence type="ECO:0000313" key="9">
    <source>
        <dbReference type="EMBL" id="SHO78650.1"/>
    </source>
</evidence>
<sequence length="529" mass="58939">MTVGLKRSIEASPPHSPTLEPRDAKEEEWQLFQATQASLAVFPCPVCGHSFAQVDIDRHVNACLDQPGPSADRASTRKDEMLHENSPKSCGTRGSPSALTSAWAALLPGRQKQPASRTGRVPFYKILEGMPLAVDAFRYGAIDGCEGYFLTHFHSDHYAGLSSRWKHGLIYCSEETARLVRKRLKVDPSWLRPLPMNLPQLIPRSGGVSVTCIDANHCPGACLFLFEGPRTVHVYGNHAPGRIVRYLHCGDFRACPAQTAHPALQRPVDIVYLDTTYLHPRYNFPAQAQVIQACSAMLLNRAPSTTLSDFWRGRSEPEAFEQLVLVGTYSLGKERLVKQLAQSLQTSIFCAHASRHETLLELDDPELQGMLTRNPQEARVHVVSLHWISFESVSSYVQTLQQQGMRITRTTAFRPTGWTFQRSTGSAPTPSRNVGALMQASRPPEFTLASLVCAASSTASLRLVNVPYSEHSSFYELMAFLLTLHPQRVIPTVNVGSALNRTRMNAWLDICLHASREQRSVQPRCPDYW</sequence>
<dbReference type="GO" id="GO:0036297">
    <property type="term" value="P:interstrand cross-link repair"/>
    <property type="evidence" value="ECO:0007669"/>
    <property type="project" value="TreeGrafter"/>
</dbReference>
<evidence type="ECO:0000256" key="5">
    <source>
        <dbReference type="ARBA" id="ARBA00023242"/>
    </source>
</evidence>
<feature type="domain" description="DNA repair metallo-beta-lactamase" evidence="7">
    <location>
        <begin position="365"/>
        <end position="496"/>
    </location>
</feature>
<dbReference type="STRING" id="1230383.A0A1M8A871"/>
<dbReference type="CDD" id="cd16273">
    <property type="entry name" value="SNM1A-1C-like_MBL-fold"/>
    <property type="match status" value="1"/>
</dbReference>
<evidence type="ECO:0000259" key="8">
    <source>
        <dbReference type="Pfam" id="PF12706"/>
    </source>
</evidence>
<dbReference type="VEuPathDB" id="FungiDB:MSYG_2997"/>
<keyword evidence="4" id="KW-0234">DNA repair</keyword>
<dbReference type="PANTHER" id="PTHR23240:SF6">
    <property type="entry name" value="DNA CROSS-LINK REPAIR 1A PROTEIN"/>
    <property type="match status" value="1"/>
</dbReference>
<comment type="similarity">
    <text evidence="2">Belongs to the DNA repair metallo-beta-lactamase (DRMBL) family.</text>
</comment>
<dbReference type="Pfam" id="PF07522">
    <property type="entry name" value="DRMBL"/>
    <property type="match status" value="1"/>
</dbReference>
<dbReference type="AlphaFoldDB" id="A0A1M8A871"/>
<comment type="subcellular location">
    <subcellularLocation>
        <location evidence="1">Nucleus</location>
    </subcellularLocation>
</comment>
<dbReference type="SUPFAM" id="SSF56281">
    <property type="entry name" value="Metallo-hydrolase/oxidoreductase"/>
    <property type="match status" value="1"/>
</dbReference>
<accession>A0A1M8A871</accession>
<name>A0A1M8A871_MALS4</name>
<dbReference type="EMBL" id="LT671824">
    <property type="protein sequence ID" value="SHO78650.1"/>
    <property type="molecule type" value="Genomic_DNA"/>
</dbReference>
<keyword evidence="5" id="KW-0539">Nucleus</keyword>
<dbReference type="InterPro" id="IPR001279">
    <property type="entry name" value="Metallo-B-lactamas"/>
</dbReference>
<dbReference type="GO" id="GO:0005634">
    <property type="term" value="C:nucleus"/>
    <property type="evidence" value="ECO:0007669"/>
    <property type="project" value="UniProtKB-SubCell"/>
</dbReference>
<evidence type="ECO:0000259" key="7">
    <source>
        <dbReference type="Pfam" id="PF07522"/>
    </source>
</evidence>
<dbReference type="OrthoDB" id="262529at2759"/>
<gene>
    <name evidence="9" type="ORF">MSYG_2997</name>
</gene>
<feature type="compositionally biased region" description="Basic and acidic residues" evidence="6">
    <location>
        <begin position="74"/>
        <end position="86"/>
    </location>
</feature>
<reference evidence="10" key="1">
    <citation type="journal article" date="2017" name="Nucleic Acids Res.">
        <title>Proteogenomics produces comprehensive and highly accurate protein-coding gene annotation in a complete genome assembly of Malassezia sympodialis.</title>
        <authorList>
            <person name="Zhu Y."/>
            <person name="Engstroem P.G."/>
            <person name="Tellgren-Roth C."/>
            <person name="Baudo C.D."/>
            <person name="Kennell J.C."/>
            <person name="Sun S."/>
            <person name="Billmyre R.B."/>
            <person name="Schroeder M.S."/>
            <person name="Andersson A."/>
            <person name="Holm T."/>
            <person name="Sigurgeirsson B."/>
            <person name="Wu G."/>
            <person name="Sankaranarayanan S.R."/>
            <person name="Siddharthan R."/>
            <person name="Sanyal K."/>
            <person name="Lundeberg J."/>
            <person name="Nystedt B."/>
            <person name="Boekhout T."/>
            <person name="Dawson T.L. Jr."/>
            <person name="Heitman J."/>
            <person name="Scheynius A."/>
            <person name="Lehtioe J."/>
        </authorList>
    </citation>
    <scope>NUCLEOTIDE SEQUENCE [LARGE SCALE GENOMIC DNA]</scope>
    <source>
        <strain evidence="10">ATCC 42132</strain>
    </source>
</reference>
<dbReference type="Gene3D" id="3.40.50.12650">
    <property type="match status" value="1"/>
</dbReference>
<evidence type="ECO:0000256" key="3">
    <source>
        <dbReference type="ARBA" id="ARBA00022763"/>
    </source>
</evidence>
<dbReference type="Pfam" id="PF12706">
    <property type="entry name" value="Lactamase_B_2"/>
    <property type="match status" value="1"/>
</dbReference>
<evidence type="ECO:0000256" key="6">
    <source>
        <dbReference type="SAM" id="MobiDB-lite"/>
    </source>
</evidence>
<dbReference type="Gene3D" id="3.30.160.60">
    <property type="entry name" value="Classic Zinc Finger"/>
    <property type="match status" value="1"/>
</dbReference>
<evidence type="ECO:0000313" key="10">
    <source>
        <dbReference type="Proteomes" id="UP000186303"/>
    </source>
</evidence>